<organism evidence="2 3">
    <name type="scientific">Glomus cerebriforme</name>
    <dbReference type="NCBI Taxonomy" id="658196"/>
    <lineage>
        <taxon>Eukaryota</taxon>
        <taxon>Fungi</taxon>
        <taxon>Fungi incertae sedis</taxon>
        <taxon>Mucoromycota</taxon>
        <taxon>Glomeromycotina</taxon>
        <taxon>Glomeromycetes</taxon>
        <taxon>Glomerales</taxon>
        <taxon>Glomeraceae</taxon>
        <taxon>Glomus</taxon>
    </lineage>
</organism>
<comment type="caution">
    <text evidence="2">The sequence shown here is derived from an EMBL/GenBank/DDBJ whole genome shotgun (WGS) entry which is preliminary data.</text>
</comment>
<sequence length="82" mass="9783">MFSINLQGFSAVCHIKTNQTMTQIIMVKKLMIEIMFEEDDSTKMNRMNLTNPKTDNEDEEFDNNKVKKRRILFVKYFQESVL</sequence>
<evidence type="ECO:0000313" key="2">
    <source>
        <dbReference type="EMBL" id="RIA80775.1"/>
    </source>
</evidence>
<feature type="compositionally biased region" description="Polar residues" evidence="1">
    <location>
        <begin position="44"/>
        <end position="53"/>
    </location>
</feature>
<feature type="region of interest" description="Disordered" evidence="1">
    <location>
        <begin position="43"/>
        <end position="62"/>
    </location>
</feature>
<feature type="non-terminal residue" evidence="2">
    <location>
        <position position="82"/>
    </location>
</feature>
<dbReference type="EMBL" id="QKYT01000899">
    <property type="protein sequence ID" value="RIA80775.1"/>
    <property type="molecule type" value="Genomic_DNA"/>
</dbReference>
<gene>
    <name evidence="2" type="ORF">C1645_791884</name>
</gene>
<accession>A0A397S8Y7</accession>
<evidence type="ECO:0000256" key="1">
    <source>
        <dbReference type="SAM" id="MobiDB-lite"/>
    </source>
</evidence>
<protein>
    <submittedName>
        <fullName evidence="2">Uncharacterized protein</fullName>
    </submittedName>
</protein>
<proteinExistence type="predicted"/>
<name>A0A397S8Y7_9GLOM</name>
<dbReference type="AlphaFoldDB" id="A0A397S8Y7"/>
<reference evidence="2 3" key="1">
    <citation type="submission" date="2018-06" db="EMBL/GenBank/DDBJ databases">
        <title>Comparative genomics reveals the genomic features of Rhizophagus irregularis, R. cerebriforme, R. diaphanum and Gigaspora rosea, and their symbiotic lifestyle signature.</title>
        <authorList>
            <person name="Morin E."/>
            <person name="San Clemente H."/>
            <person name="Chen E.C.H."/>
            <person name="De La Providencia I."/>
            <person name="Hainaut M."/>
            <person name="Kuo A."/>
            <person name="Kohler A."/>
            <person name="Murat C."/>
            <person name="Tang N."/>
            <person name="Roy S."/>
            <person name="Loubradou J."/>
            <person name="Henrissat B."/>
            <person name="Grigoriev I.V."/>
            <person name="Corradi N."/>
            <person name="Roux C."/>
            <person name="Martin F.M."/>
        </authorList>
    </citation>
    <scope>NUCLEOTIDE SEQUENCE [LARGE SCALE GENOMIC DNA]</scope>
    <source>
        <strain evidence="2 3">DAOM 227022</strain>
    </source>
</reference>
<evidence type="ECO:0000313" key="3">
    <source>
        <dbReference type="Proteomes" id="UP000265703"/>
    </source>
</evidence>
<keyword evidence="3" id="KW-1185">Reference proteome</keyword>
<dbReference type="Proteomes" id="UP000265703">
    <property type="component" value="Unassembled WGS sequence"/>
</dbReference>